<dbReference type="RefSeq" id="WP_136456882.1">
    <property type="nucleotide sequence ID" value="NZ_SRSF01000001.1"/>
</dbReference>
<evidence type="ECO:0000313" key="2">
    <source>
        <dbReference type="EMBL" id="THH41919.1"/>
    </source>
</evidence>
<name>A0A4S4NPF0_9BACT</name>
<evidence type="ECO:0000313" key="3">
    <source>
        <dbReference type="Proteomes" id="UP000308528"/>
    </source>
</evidence>
<dbReference type="AlphaFoldDB" id="A0A4S4NPF0"/>
<keyword evidence="3" id="KW-1185">Reference proteome</keyword>
<reference evidence="2 3" key="1">
    <citation type="submission" date="2019-04" db="EMBL/GenBank/DDBJ databases">
        <title>Lewinella litorea sp. nov., isolated from a marine sand.</title>
        <authorList>
            <person name="Yoon J.-H."/>
        </authorList>
    </citation>
    <scope>NUCLEOTIDE SEQUENCE [LARGE SCALE GENOMIC DNA]</scope>
    <source>
        <strain evidence="2 3">HSMS-39</strain>
    </source>
</reference>
<dbReference type="EMBL" id="SRSF01000001">
    <property type="protein sequence ID" value="THH41919.1"/>
    <property type="molecule type" value="Genomic_DNA"/>
</dbReference>
<proteinExistence type="predicted"/>
<dbReference type="OrthoDB" id="1493451at2"/>
<sequence length="122" mass="13743">MRIPLTALLFLFTISLPAQLRVGADAGATFIKYQPLKVVSDVPFRPSHPAWLPVTLGGTRGRAPYIQAERPAAPAAFDFAAARPYLAFFCRLELDIEEATRFPVRFRLGEVRGWQQELTRRD</sequence>
<comment type="caution">
    <text evidence="2">The sequence shown here is derived from an EMBL/GenBank/DDBJ whole genome shotgun (WGS) entry which is preliminary data.</text>
</comment>
<gene>
    <name evidence="2" type="ORF">E4021_04835</name>
</gene>
<protein>
    <submittedName>
        <fullName evidence="2">Uncharacterized protein</fullName>
    </submittedName>
</protein>
<dbReference type="Proteomes" id="UP000308528">
    <property type="component" value="Unassembled WGS sequence"/>
</dbReference>
<organism evidence="2 3">
    <name type="scientific">Neolewinella litorea</name>
    <dbReference type="NCBI Taxonomy" id="2562452"/>
    <lineage>
        <taxon>Bacteria</taxon>
        <taxon>Pseudomonadati</taxon>
        <taxon>Bacteroidota</taxon>
        <taxon>Saprospiria</taxon>
        <taxon>Saprospirales</taxon>
        <taxon>Lewinellaceae</taxon>
        <taxon>Neolewinella</taxon>
    </lineage>
</organism>
<evidence type="ECO:0000256" key="1">
    <source>
        <dbReference type="SAM" id="SignalP"/>
    </source>
</evidence>
<feature type="chain" id="PRO_5020342372" evidence="1">
    <location>
        <begin position="21"/>
        <end position="122"/>
    </location>
</feature>
<feature type="signal peptide" evidence="1">
    <location>
        <begin position="1"/>
        <end position="20"/>
    </location>
</feature>
<keyword evidence="1" id="KW-0732">Signal</keyword>
<accession>A0A4S4NPF0</accession>